<dbReference type="EMBL" id="BAABDM010000007">
    <property type="protein sequence ID" value="GAA4102245.1"/>
    <property type="molecule type" value="Genomic_DNA"/>
</dbReference>
<dbReference type="InterPro" id="IPR036736">
    <property type="entry name" value="ACP-like_sf"/>
</dbReference>
<dbReference type="SUPFAM" id="SSF56801">
    <property type="entry name" value="Acetyl-CoA synthetase-like"/>
    <property type="match status" value="1"/>
</dbReference>
<dbReference type="Proteomes" id="UP001500392">
    <property type="component" value="Unassembled WGS sequence"/>
</dbReference>
<dbReference type="Gene3D" id="3.40.50.12780">
    <property type="entry name" value="N-terminal domain of ligase-like"/>
    <property type="match status" value="1"/>
</dbReference>
<dbReference type="PANTHER" id="PTHR43272:SF33">
    <property type="entry name" value="AMP-BINDING DOMAIN-CONTAINING PROTEIN-RELATED"/>
    <property type="match status" value="1"/>
</dbReference>
<keyword evidence="3" id="KW-0547">Nucleotide-binding</keyword>
<evidence type="ECO:0000313" key="7">
    <source>
        <dbReference type="Proteomes" id="UP001500392"/>
    </source>
</evidence>
<dbReference type="InterPro" id="IPR042099">
    <property type="entry name" value="ANL_N_sf"/>
</dbReference>
<protein>
    <submittedName>
        <fullName evidence="6">Thioester reductase domain-containing protein</fullName>
    </submittedName>
</protein>
<dbReference type="InterPro" id="IPR013120">
    <property type="entry name" value="FAR_NAD-bd"/>
</dbReference>
<dbReference type="Pfam" id="PF00501">
    <property type="entry name" value="AMP-binding"/>
    <property type="match status" value="1"/>
</dbReference>
<dbReference type="SUPFAM" id="SSF47336">
    <property type="entry name" value="ACP-like"/>
    <property type="match status" value="1"/>
</dbReference>
<evidence type="ECO:0000256" key="4">
    <source>
        <dbReference type="ARBA" id="ARBA00022840"/>
    </source>
</evidence>
<sequence length="1186" mass="131457">MNNNERPVEQQDRIMQKMQALIKSDSQLALLIPSPAVGEAICAPDLSLAETMDRAFAGYADREALGSRDYDIVWSPEYELHSRAYKPKFNTISYAQLQSRIYAIANVWKDHPDYYVKPDERVCIFGFTSAEFTALDFATAYVQAITVPMQTGTSQQTIDQIFETIQPATVAVTAKNLVSMAEHVAGKSYIRNLIVFEYDERDDNDQAAFLAAKAILEDDRASANLISLQDLVALAKRSGWTHLAPHPDGGDRVASIVHSSGSSGTPKAAMVSEKAIRYYWTSIVENGPPIVALCLAPFSHLLGKGTLVSVLKHGGTAYFTLAPDMSTLFDDIRITRPTFVGFFPRIIELIYQHYQNEVARRLRRGASDQPVREQVKRELGQSYLGDRLCFALFGGSQMSAEVRSFFSDCFDVQLMDAYGNTEGGQVAVNGFVQRPPVLEYRLRDVPELGYYTSDKPYPRGEFCFKSIQIISGYYKAPEASEKLFDEDGFICTGDIVEEYETDHIAIIDRRNDVLKLSQGEYVPIGSLGPIFEGASDVINQIYIYGNSQRAYLLAVIVPNSTVVENYLGDKPSADAVRALIHQELHRVAKEEGIKSFEIPKDFIVEWELFSEENGLLSGLRKKLRPALERKYGERLEAIYESQEDASKEKRRELIEDKDSMSVPEILTKLLEIDLNIHVASSTMSSTFYELGGDSLGAVLFSQSLEEVFGVEVAADMILSPTGNLAKWSAYIQKSLLGKSERPNFASIHGKGATKITREDLDLTHFIAPAILNSSRELSAPQGQESTVLLTGANGFLGRFVCLAWLEKLALTGGKLVCLIRAADNTSAKARLDSAYSGQDPQLESRYQTLAAKHLEVLAADVGEEKMGLSDADYQRLLRNVDRVVHVAALVNHRFSYANLFGANVLGTAEVIKFSLLEHKKNIDFISTVAVYSLLDTSEVSSEESPLLDSIALSDDYASGYAASKWACEQLLQQANQHCGLGINVFRGDMMLPHQHYIGQANTADIFVRLIFSIIHTGLAPYSFFPLQEGGGKRLGHYDGVPVDVVAAAVVGAQGKPGEYQIFNIENYHSDDGCSLDTFVDWIEAEGYPIKRVRDYREWFDTFKAAHLNLSEAQCGHSALDVLSAFSAPQPLANELMQCDRFKLLVADLLGESGLPHLSQNYIRKCLRDMTALGLIEMAEASNYKVV</sequence>
<dbReference type="SUPFAM" id="SSF51735">
    <property type="entry name" value="NAD(P)-binding Rossmann-fold domains"/>
    <property type="match status" value="1"/>
</dbReference>
<proteinExistence type="predicted"/>
<reference evidence="7" key="1">
    <citation type="journal article" date="2019" name="Int. J. Syst. Evol. Microbiol.">
        <title>The Global Catalogue of Microorganisms (GCM) 10K type strain sequencing project: providing services to taxonomists for standard genome sequencing and annotation.</title>
        <authorList>
            <consortium name="The Broad Institute Genomics Platform"/>
            <consortium name="The Broad Institute Genome Sequencing Center for Infectious Disease"/>
            <person name="Wu L."/>
            <person name="Ma J."/>
        </authorList>
    </citation>
    <scope>NUCLEOTIDE SEQUENCE [LARGE SCALE GENOMIC DNA]</scope>
    <source>
        <strain evidence="7">JCM 17304</strain>
    </source>
</reference>
<dbReference type="InterPro" id="IPR009081">
    <property type="entry name" value="PP-bd_ACP"/>
</dbReference>
<evidence type="ECO:0000256" key="3">
    <source>
        <dbReference type="ARBA" id="ARBA00022741"/>
    </source>
</evidence>
<dbReference type="InterPro" id="IPR020845">
    <property type="entry name" value="AMP-binding_CS"/>
</dbReference>
<feature type="domain" description="Carrier" evidence="5">
    <location>
        <begin position="660"/>
        <end position="735"/>
    </location>
</feature>
<gene>
    <name evidence="6" type="ORF">GCM10022414_29960</name>
</gene>
<accession>A0ABP7X1J5</accession>
<dbReference type="Pfam" id="PF00550">
    <property type="entry name" value="PP-binding"/>
    <property type="match status" value="1"/>
</dbReference>
<dbReference type="InterPro" id="IPR036291">
    <property type="entry name" value="NAD(P)-bd_dom_sf"/>
</dbReference>
<dbReference type="PANTHER" id="PTHR43272">
    <property type="entry name" value="LONG-CHAIN-FATTY-ACID--COA LIGASE"/>
    <property type="match status" value="1"/>
</dbReference>
<evidence type="ECO:0000256" key="2">
    <source>
        <dbReference type="ARBA" id="ARBA00022553"/>
    </source>
</evidence>
<keyword evidence="2" id="KW-0597">Phosphoprotein</keyword>
<dbReference type="PROSITE" id="PS00455">
    <property type="entry name" value="AMP_BINDING"/>
    <property type="match status" value="1"/>
</dbReference>
<dbReference type="Pfam" id="PF07993">
    <property type="entry name" value="NAD_binding_4"/>
    <property type="match status" value="1"/>
</dbReference>
<dbReference type="NCBIfam" id="TIGR01746">
    <property type="entry name" value="Thioester-redct"/>
    <property type="match status" value="1"/>
</dbReference>
<keyword evidence="1" id="KW-0596">Phosphopantetheine</keyword>
<dbReference type="Gene3D" id="1.10.1200.10">
    <property type="entry name" value="ACP-like"/>
    <property type="match status" value="1"/>
</dbReference>
<organism evidence="6 7">
    <name type="scientific">Zhongshania borealis</name>
    <dbReference type="NCBI Taxonomy" id="889488"/>
    <lineage>
        <taxon>Bacteria</taxon>
        <taxon>Pseudomonadati</taxon>
        <taxon>Pseudomonadota</taxon>
        <taxon>Gammaproteobacteria</taxon>
        <taxon>Cellvibrionales</taxon>
        <taxon>Spongiibacteraceae</taxon>
        <taxon>Zhongshania</taxon>
    </lineage>
</organism>
<dbReference type="InterPro" id="IPR000873">
    <property type="entry name" value="AMP-dep_synth/lig_dom"/>
</dbReference>
<dbReference type="Gene3D" id="3.40.50.720">
    <property type="entry name" value="NAD(P)-binding Rossmann-like Domain"/>
    <property type="match status" value="1"/>
</dbReference>
<evidence type="ECO:0000313" key="6">
    <source>
        <dbReference type="EMBL" id="GAA4102245.1"/>
    </source>
</evidence>
<evidence type="ECO:0000259" key="5">
    <source>
        <dbReference type="PROSITE" id="PS50075"/>
    </source>
</evidence>
<keyword evidence="4" id="KW-0067">ATP-binding</keyword>
<evidence type="ECO:0000256" key="1">
    <source>
        <dbReference type="ARBA" id="ARBA00022450"/>
    </source>
</evidence>
<name>A0ABP7X1J5_9GAMM</name>
<dbReference type="InterPro" id="IPR010080">
    <property type="entry name" value="Thioester_reductase-like_dom"/>
</dbReference>
<keyword evidence="7" id="KW-1185">Reference proteome</keyword>
<comment type="caution">
    <text evidence="6">The sequence shown here is derived from an EMBL/GenBank/DDBJ whole genome shotgun (WGS) entry which is preliminary data.</text>
</comment>
<dbReference type="PROSITE" id="PS50075">
    <property type="entry name" value="CARRIER"/>
    <property type="match status" value="1"/>
</dbReference>